<dbReference type="AlphaFoldDB" id="Q5BY92"/>
<proteinExistence type="evidence at transcript level"/>
<reference evidence="1" key="2">
    <citation type="journal article" date="2006" name="PLoS Pathog.">
        <title>New perspectives on host-parasite interplay by comparative transcriptomic and proteomic analyses of Schistosoma japonicum.</title>
        <authorList>
            <person name="Liu F."/>
            <person name="Lu J."/>
            <person name="Hu W."/>
            <person name="Wang S.Y."/>
            <person name="Cui S.J."/>
            <person name="Chi M."/>
            <person name="Yan Q."/>
            <person name="Wang X.R."/>
            <person name="Song H.D."/>
            <person name="Xu X.N."/>
            <person name="Wang J.J."/>
            <person name="Zhang X.L."/>
            <person name="Zhang X."/>
            <person name="Wang Z.Q."/>
            <person name="Xue C.L."/>
            <person name="Brindley P.J."/>
            <person name="McManus D.P."/>
            <person name="Yang P.Y."/>
            <person name="Feng Z."/>
            <person name="Chen Z."/>
            <person name="Han Z.G."/>
        </authorList>
    </citation>
    <scope>NUCLEOTIDE SEQUENCE</scope>
</reference>
<name>Q5BY92_SCHJA</name>
<accession>Q5BY92</accession>
<sequence>MLYANRIIFGLPTSISIFINIL</sequence>
<protein>
    <submittedName>
        <fullName evidence="1">Uncharacterized protein</fullName>
    </submittedName>
</protein>
<reference evidence="1" key="1">
    <citation type="submission" date="2005-03" db="EMBL/GenBank/DDBJ databases">
        <authorList>
            <person name="Han Z."/>
        </authorList>
    </citation>
    <scope>NUCLEOTIDE SEQUENCE</scope>
</reference>
<organism evidence="1">
    <name type="scientific">Schistosoma japonicum</name>
    <name type="common">Blood fluke</name>
    <dbReference type="NCBI Taxonomy" id="6182"/>
    <lineage>
        <taxon>Eukaryota</taxon>
        <taxon>Metazoa</taxon>
        <taxon>Spiralia</taxon>
        <taxon>Lophotrochozoa</taxon>
        <taxon>Platyhelminthes</taxon>
        <taxon>Trematoda</taxon>
        <taxon>Digenea</taxon>
        <taxon>Strigeidida</taxon>
        <taxon>Schistosomatoidea</taxon>
        <taxon>Schistosomatidae</taxon>
        <taxon>Schistosoma</taxon>
    </lineage>
</organism>
<evidence type="ECO:0000313" key="1">
    <source>
        <dbReference type="EMBL" id="AAX27633.1"/>
    </source>
</evidence>
<dbReference type="EMBL" id="AY811744">
    <property type="protein sequence ID" value="AAX27633.1"/>
    <property type="molecule type" value="mRNA"/>
</dbReference>